<keyword evidence="4" id="KW-0862">Zinc</keyword>
<evidence type="ECO:0000256" key="2">
    <source>
        <dbReference type="ARBA" id="ARBA00022723"/>
    </source>
</evidence>
<evidence type="ECO:0000313" key="7">
    <source>
        <dbReference type="Proteomes" id="UP000320095"/>
    </source>
</evidence>
<dbReference type="OrthoDB" id="5177904at2"/>
<dbReference type="SUPFAM" id="SSF56281">
    <property type="entry name" value="Metallo-hydrolase/oxidoreductase"/>
    <property type="match status" value="1"/>
</dbReference>
<dbReference type="AlphaFoldDB" id="A0A502EJD5"/>
<evidence type="ECO:0000259" key="5">
    <source>
        <dbReference type="SMART" id="SM00849"/>
    </source>
</evidence>
<organism evidence="6 7">
    <name type="scientific">Mycolicibacterium hodleri</name>
    <dbReference type="NCBI Taxonomy" id="49897"/>
    <lineage>
        <taxon>Bacteria</taxon>
        <taxon>Bacillati</taxon>
        <taxon>Actinomycetota</taxon>
        <taxon>Actinomycetes</taxon>
        <taxon>Mycobacteriales</taxon>
        <taxon>Mycobacteriaceae</taxon>
        <taxon>Mycolicibacterium</taxon>
    </lineage>
</organism>
<gene>
    <name evidence="6" type="ORF">EAH80_01295</name>
</gene>
<dbReference type="Proteomes" id="UP000320095">
    <property type="component" value="Unassembled WGS sequence"/>
</dbReference>
<dbReference type="SMART" id="SM00849">
    <property type="entry name" value="Lactamase_B"/>
    <property type="match status" value="1"/>
</dbReference>
<dbReference type="GO" id="GO:0046872">
    <property type="term" value="F:metal ion binding"/>
    <property type="evidence" value="ECO:0007669"/>
    <property type="project" value="UniProtKB-KW"/>
</dbReference>
<keyword evidence="2" id="KW-0479">Metal-binding</keyword>
<name>A0A502EJD5_9MYCO</name>
<evidence type="ECO:0000313" key="6">
    <source>
        <dbReference type="EMBL" id="TPG36620.1"/>
    </source>
</evidence>
<comment type="similarity">
    <text evidence="1">Belongs to the metallo-beta-lactamase superfamily.</text>
</comment>
<proteinExistence type="inferred from homology"/>
<accession>A0A502EJD5</accession>
<reference evidence="6 7" key="1">
    <citation type="journal article" date="2019" name="Environ. Microbiol.">
        <title>Species interactions and distinct microbial communities in high Arctic permafrost affected cryosols are associated with the CH4 and CO2 gas fluxes.</title>
        <authorList>
            <person name="Altshuler I."/>
            <person name="Hamel J."/>
            <person name="Turney S."/>
            <person name="Magnuson E."/>
            <person name="Levesque R."/>
            <person name="Greer C."/>
            <person name="Whyte L.G."/>
        </authorList>
    </citation>
    <scope>NUCLEOTIDE SEQUENCE [LARGE SCALE GENOMIC DNA]</scope>
    <source>
        <strain evidence="6 7">S5.20</strain>
    </source>
</reference>
<feature type="domain" description="Metallo-beta-lactamase" evidence="5">
    <location>
        <begin position="56"/>
        <end position="302"/>
    </location>
</feature>
<evidence type="ECO:0000256" key="3">
    <source>
        <dbReference type="ARBA" id="ARBA00022801"/>
    </source>
</evidence>
<protein>
    <submittedName>
        <fullName evidence="6">MBL fold metallo-hydrolase</fullName>
    </submittedName>
</protein>
<dbReference type="InterPro" id="IPR036866">
    <property type="entry name" value="RibonucZ/Hydroxyglut_hydro"/>
</dbReference>
<comment type="caution">
    <text evidence="6">The sequence shown here is derived from an EMBL/GenBank/DDBJ whole genome shotgun (WGS) entry which is preliminary data.</text>
</comment>
<sequence>MSAVGTGSLKVGELEIVQILDGEWITPLPPGVTEMGPEILAEHSDYLLPGGRMSASLGAFLVRTGDQVVLIDAGLGPSAPNCLQDNGDHSEGPTSPSGLSLDMVAEFFRSKGAPEAQVTWFLDMLSKQSLEHGLLGENLVKAGVRPDEITDVVLSHLHPDHMGWVAREGMPFFPKAKLWAHQADVDFFLTDTAPDETTFKIMLGVESTKERMGPVHDQIHPWDSDRTIAPGIDLRWLPGHTPGSSIAVVSSGEDRAMILGDVIHCPLELVDDDWAIMADIDPAMAKRSKAVLRNELEGSTVHATSSHFPGLRFGRLLAGEDRRRWSWSV</sequence>
<dbReference type="InterPro" id="IPR001279">
    <property type="entry name" value="Metallo-B-lactamas"/>
</dbReference>
<dbReference type="Pfam" id="PF00753">
    <property type="entry name" value="Lactamase_B"/>
    <property type="match status" value="1"/>
</dbReference>
<dbReference type="PANTHER" id="PTHR42978:SF6">
    <property type="entry name" value="QUORUM-QUENCHING LACTONASE YTNP-RELATED"/>
    <property type="match status" value="1"/>
</dbReference>
<dbReference type="EMBL" id="RCZG01000001">
    <property type="protein sequence ID" value="TPG36620.1"/>
    <property type="molecule type" value="Genomic_DNA"/>
</dbReference>
<keyword evidence="7" id="KW-1185">Reference proteome</keyword>
<evidence type="ECO:0000256" key="1">
    <source>
        <dbReference type="ARBA" id="ARBA00007749"/>
    </source>
</evidence>
<dbReference type="Gene3D" id="3.60.15.10">
    <property type="entry name" value="Ribonuclease Z/Hydroxyacylglutathione hydrolase-like"/>
    <property type="match status" value="2"/>
</dbReference>
<dbReference type="InterPro" id="IPR051013">
    <property type="entry name" value="MBL_superfamily_lactonases"/>
</dbReference>
<evidence type="ECO:0000256" key="4">
    <source>
        <dbReference type="ARBA" id="ARBA00022833"/>
    </source>
</evidence>
<dbReference type="GO" id="GO:0016787">
    <property type="term" value="F:hydrolase activity"/>
    <property type="evidence" value="ECO:0007669"/>
    <property type="project" value="UniProtKB-KW"/>
</dbReference>
<keyword evidence="3 6" id="KW-0378">Hydrolase</keyword>
<dbReference type="RefSeq" id="WP_140687350.1">
    <property type="nucleotide sequence ID" value="NZ_RCZG01000001.1"/>
</dbReference>
<dbReference type="PANTHER" id="PTHR42978">
    <property type="entry name" value="QUORUM-QUENCHING LACTONASE YTNP-RELATED-RELATED"/>
    <property type="match status" value="1"/>
</dbReference>